<sequence>MELELPSRLYGESLEPQVKKINNRCRLRLLKLLKQKNEARIRGSDERSPFIAYYGGLCISDCKSTMHWSKSKAREEQWIMEVIHALGDICGTKVSGNFTCPLCATSSEFEETDKEEGEDQAADTEIGENSHVAESVDGTADVSGRHKRKHAERGAESRNKKVFGKIETETTQLRTASDRTEQFETVVTDMLGKIVAEMSAMRLDDREIDLTSKDDPDHCLVVIQIGPSMLNDELAERIMFESKWLKNYGRNLRASAGSVMDMMLFYLNECIKPLERDGVDVMLLGGDWEWCLQKAESFVIRDVKVFSGGWTRIAEEGRLEGADEALALSSSSDDRSSNCLWKPKGSRSLSLMRLKRCLLRGNLYIGVFWRRYRMTFRHLRNCGESLRSSYSDEKTEEESTIDEGSGRSRRLRLSCLSKCGSNPNTSKPIQ</sequence>
<feature type="compositionally biased region" description="Basic and acidic residues" evidence="1">
    <location>
        <begin position="152"/>
        <end position="161"/>
    </location>
</feature>
<dbReference type="AlphaFoldDB" id="A0A0D3DKM4"/>
<accession>A0A0D3DKM4</accession>
<feature type="compositionally biased region" description="Acidic residues" evidence="1">
    <location>
        <begin position="109"/>
        <end position="126"/>
    </location>
</feature>
<reference evidence="2 3" key="1">
    <citation type="journal article" date="2014" name="Genome Biol.">
        <title>Transcriptome and methylome profiling reveals relics of genome dominance in the mesopolyploid Brassica oleracea.</title>
        <authorList>
            <person name="Parkin I.A."/>
            <person name="Koh C."/>
            <person name="Tang H."/>
            <person name="Robinson S.J."/>
            <person name="Kagale S."/>
            <person name="Clarke W.E."/>
            <person name="Town C.D."/>
            <person name="Nixon J."/>
            <person name="Krishnakumar V."/>
            <person name="Bidwell S.L."/>
            <person name="Denoeud F."/>
            <person name="Belcram H."/>
            <person name="Links M.G."/>
            <person name="Just J."/>
            <person name="Clarke C."/>
            <person name="Bender T."/>
            <person name="Huebert T."/>
            <person name="Mason A.S."/>
            <person name="Pires J.C."/>
            <person name="Barker G."/>
            <person name="Moore J."/>
            <person name="Walley P.G."/>
            <person name="Manoli S."/>
            <person name="Batley J."/>
            <person name="Edwards D."/>
            <person name="Nelson M.N."/>
            <person name="Wang X."/>
            <person name="Paterson A.H."/>
            <person name="King G."/>
            <person name="Bancroft I."/>
            <person name="Chalhoub B."/>
            <person name="Sharpe A.G."/>
        </authorList>
    </citation>
    <scope>NUCLEOTIDE SEQUENCE</scope>
    <source>
        <strain evidence="2 3">cv. TO1000</strain>
    </source>
</reference>
<organism evidence="2 3">
    <name type="scientific">Brassica oleracea var. oleracea</name>
    <dbReference type="NCBI Taxonomy" id="109376"/>
    <lineage>
        <taxon>Eukaryota</taxon>
        <taxon>Viridiplantae</taxon>
        <taxon>Streptophyta</taxon>
        <taxon>Embryophyta</taxon>
        <taxon>Tracheophyta</taxon>
        <taxon>Spermatophyta</taxon>
        <taxon>Magnoliopsida</taxon>
        <taxon>eudicotyledons</taxon>
        <taxon>Gunneridae</taxon>
        <taxon>Pentapetalae</taxon>
        <taxon>rosids</taxon>
        <taxon>malvids</taxon>
        <taxon>Brassicales</taxon>
        <taxon>Brassicaceae</taxon>
        <taxon>Brassiceae</taxon>
        <taxon>Brassica</taxon>
    </lineage>
</organism>
<keyword evidence="3" id="KW-1185">Reference proteome</keyword>
<feature type="region of interest" description="Disordered" evidence="1">
    <location>
        <begin position="109"/>
        <end position="161"/>
    </location>
</feature>
<protein>
    <submittedName>
        <fullName evidence="2">Uncharacterized protein</fullName>
    </submittedName>
</protein>
<proteinExistence type="predicted"/>
<dbReference type="HOGENOM" id="CLU_638358_0_0_1"/>
<dbReference type="Gramene" id="Bo8g027130.1">
    <property type="protein sequence ID" value="Bo8g027130.1"/>
    <property type="gene ID" value="Bo8g027130"/>
</dbReference>
<name>A0A0D3DKM4_BRAOL</name>
<evidence type="ECO:0000313" key="3">
    <source>
        <dbReference type="Proteomes" id="UP000032141"/>
    </source>
</evidence>
<evidence type="ECO:0000256" key="1">
    <source>
        <dbReference type="SAM" id="MobiDB-lite"/>
    </source>
</evidence>
<reference evidence="2" key="2">
    <citation type="submission" date="2015-03" db="UniProtKB">
        <authorList>
            <consortium name="EnsemblPlants"/>
        </authorList>
    </citation>
    <scope>IDENTIFICATION</scope>
</reference>
<dbReference type="EnsemblPlants" id="Bo8g027130.1">
    <property type="protein sequence ID" value="Bo8g027130.1"/>
    <property type="gene ID" value="Bo8g027130"/>
</dbReference>
<evidence type="ECO:0000313" key="2">
    <source>
        <dbReference type="EnsemblPlants" id="Bo8g027130.1"/>
    </source>
</evidence>
<dbReference type="STRING" id="109376.A0A0D3DKM4"/>
<dbReference type="Proteomes" id="UP000032141">
    <property type="component" value="Chromosome C8"/>
</dbReference>